<protein>
    <submittedName>
        <fullName evidence="1">Uncharacterized protein</fullName>
    </submittedName>
</protein>
<organism evidence="1 2">
    <name type="scientific">Linderina pennispora</name>
    <dbReference type="NCBI Taxonomy" id="61395"/>
    <lineage>
        <taxon>Eukaryota</taxon>
        <taxon>Fungi</taxon>
        <taxon>Fungi incertae sedis</taxon>
        <taxon>Zoopagomycota</taxon>
        <taxon>Kickxellomycotina</taxon>
        <taxon>Kickxellomycetes</taxon>
        <taxon>Kickxellales</taxon>
        <taxon>Kickxellaceae</taxon>
        <taxon>Linderina</taxon>
    </lineage>
</organism>
<keyword evidence="2" id="KW-1185">Reference proteome</keyword>
<proteinExistence type="predicted"/>
<gene>
    <name evidence="1" type="ORF">DL89DRAFT_118853</name>
</gene>
<dbReference type="GeneID" id="63799823"/>
<dbReference type="Proteomes" id="UP000193922">
    <property type="component" value="Unassembled WGS sequence"/>
</dbReference>
<evidence type="ECO:0000313" key="1">
    <source>
        <dbReference type="EMBL" id="ORX65291.1"/>
    </source>
</evidence>
<name>A0A1Y1VVH0_9FUNG</name>
<evidence type="ECO:0000313" key="2">
    <source>
        <dbReference type="Proteomes" id="UP000193922"/>
    </source>
</evidence>
<dbReference type="RefSeq" id="XP_040739584.1">
    <property type="nucleotide sequence ID" value="XM_040883175.1"/>
</dbReference>
<sequence length="74" mass="8270">MYSCRGEVVAICHQDQFQRQPAVSWLVGSEQELSINVSDGQRQCLTAPNKPVYFGSNYSFYEDSLLSSGSCNKD</sequence>
<dbReference type="EMBL" id="MCFD01000037">
    <property type="protein sequence ID" value="ORX65291.1"/>
    <property type="molecule type" value="Genomic_DNA"/>
</dbReference>
<comment type="caution">
    <text evidence="1">The sequence shown here is derived from an EMBL/GenBank/DDBJ whole genome shotgun (WGS) entry which is preliminary data.</text>
</comment>
<dbReference type="AlphaFoldDB" id="A0A1Y1VVH0"/>
<reference evidence="1 2" key="1">
    <citation type="submission" date="2016-07" db="EMBL/GenBank/DDBJ databases">
        <title>Pervasive Adenine N6-methylation of Active Genes in Fungi.</title>
        <authorList>
            <consortium name="DOE Joint Genome Institute"/>
            <person name="Mondo S.J."/>
            <person name="Dannebaum R.O."/>
            <person name="Kuo R.C."/>
            <person name="Labutti K."/>
            <person name="Haridas S."/>
            <person name="Kuo A."/>
            <person name="Salamov A."/>
            <person name="Ahrendt S.R."/>
            <person name="Lipzen A."/>
            <person name="Sullivan W."/>
            <person name="Andreopoulos W.B."/>
            <person name="Clum A."/>
            <person name="Lindquist E."/>
            <person name="Daum C."/>
            <person name="Ramamoorthy G.K."/>
            <person name="Gryganskyi A."/>
            <person name="Culley D."/>
            <person name="Magnuson J.K."/>
            <person name="James T.Y."/>
            <person name="O'Malley M.A."/>
            <person name="Stajich J.E."/>
            <person name="Spatafora J.W."/>
            <person name="Visel A."/>
            <person name="Grigoriev I.V."/>
        </authorList>
    </citation>
    <scope>NUCLEOTIDE SEQUENCE [LARGE SCALE GENOMIC DNA]</scope>
    <source>
        <strain evidence="1 2">ATCC 12442</strain>
    </source>
</reference>
<accession>A0A1Y1VVH0</accession>